<keyword evidence="2" id="KW-0694">RNA-binding</keyword>
<dbReference type="GO" id="GO:0016788">
    <property type="term" value="F:hydrolase activity, acting on ester bonds"/>
    <property type="evidence" value="ECO:0007669"/>
    <property type="project" value="InterPro"/>
</dbReference>
<comment type="similarity">
    <text evidence="1">Belongs to the CRISPR-associated protein Cas6/Cse3/CasE family.</text>
</comment>
<reference evidence="5 6" key="1">
    <citation type="submission" date="2017-09" db="EMBL/GenBank/DDBJ databases">
        <title>Genomics of the genus Arcobacter.</title>
        <authorList>
            <person name="Perez-Cataluna A."/>
            <person name="Figueras M.J."/>
            <person name="Salas-Masso N."/>
        </authorList>
    </citation>
    <scope>NUCLEOTIDE SEQUENCE [LARGE SCALE GENOMIC DNA]</scope>
    <source>
        <strain evidence="5 6">F156-34</strain>
    </source>
</reference>
<evidence type="ECO:0000313" key="6">
    <source>
        <dbReference type="Proteomes" id="UP000289718"/>
    </source>
</evidence>
<evidence type="ECO:0000313" key="5">
    <source>
        <dbReference type="EMBL" id="RXK13500.1"/>
    </source>
</evidence>
<keyword evidence="6" id="KW-1185">Reference proteome</keyword>
<keyword evidence="3" id="KW-0051">Antiviral defense</keyword>
<dbReference type="Pfam" id="PF01881">
    <property type="entry name" value="Cas_Cas6_C"/>
    <property type="match status" value="1"/>
</dbReference>
<accession>A0A4Q1AYM5</accession>
<protein>
    <submittedName>
        <fullName evidence="5">CRISPR-associated endoribonuclease Cas6</fullName>
    </submittedName>
</protein>
<evidence type="ECO:0000256" key="2">
    <source>
        <dbReference type="ARBA" id="ARBA00022884"/>
    </source>
</evidence>
<name>A0A4Q1AYM5_9BACT</name>
<evidence type="ECO:0000259" key="4">
    <source>
        <dbReference type="Pfam" id="PF01881"/>
    </source>
</evidence>
<dbReference type="InterPro" id="IPR010156">
    <property type="entry name" value="CRISPR-assoc_prot_Cas6"/>
</dbReference>
<dbReference type="OrthoDB" id="86642at2"/>
<organism evidence="5 6">
    <name type="scientific">Halarcobacter mediterraneus</name>
    <dbReference type="NCBI Taxonomy" id="2023153"/>
    <lineage>
        <taxon>Bacteria</taxon>
        <taxon>Pseudomonadati</taxon>
        <taxon>Campylobacterota</taxon>
        <taxon>Epsilonproteobacteria</taxon>
        <taxon>Campylobacterales</taxon>
        <taxon>Arcobacteraceae</taxon>
        <taxon>Halarcobacter</taxon>
    </lineage>
</organism>
<dbReference type="RefSeq" id="WP_129061322.1">
    <property type="nucleotide sequence ID" value="NZ_NXIE01000002.1"/>
</dbReference>
<dbReference type="PANTHER" id="PTHR36984:SF1">
    <property type="entry name" value="CRISPR-ASSOCIATED ENDORIBONUCLEASE CAS6 1"/>
    <property type="match status" value="1"/>
</dbReference>
<dbReference type="AlphaFoldDB" id="A0A4Q1AYM5"/>
<comment type="caution">
    <text evidence="5">The sequence shown here is derived from an EMBL/GenBank/DDBJ whole genome shotgun (WGS) entry which is preliminary data.</text>
</comment>
<evidence type="ECO:0000256" key="3">
    <source>
        <dbReference type="ARBA" id="ARBA00023118"/>
    </source>
</evidence>
<dbReference type="EMBL" id="NXIE01000002">
    <property type="protein sequence ID" value="RXK13500.1"/>
    <property type="molecule type" value="Genomic_DNA"/>
</dbReference>
<sequence length="240" mass="28399">MKYFELICMVIIKKDIEYKNIFDILSKYINYSMSKDVELKNLHSQKRVFKSYCFGGFYPLEKDKIYKKGQSYSFSLRSLDEKFIDKLSKLLRENINNPNLQVIETSKKNIKQFFITELYTATPVIVSLKRQKGEKQKFWTTNDDIFILQNQLQDNLLRKYKAFYGEDLKPIQNFIQLFEMKNKVPHSIFFTKNDRTVRLFGNKFKIVPNEDEISQKLAFVALACGIGEKQSYGGGFCLWK</sequence>
<dbReference type="InterPro" id="IPR049435">
    <property type="entry name" value="Cas_Cas6_C"/>
</dbReference>
<proteinExistence type="inferred from homology"/>
<dbReference type="CDD" id="cd21140">
    <property type="entry name" value="Cas6_I-like"/>
    <property type="match status" value="1"/>
</dbReference>
<dbReference type="Proteomes" id="UP000289718">
    <property type="component" value="Unassembled WGS sequence"/>
</dbReference>
<gene>
    <name evidence="5" type="primary">cas6</name>
    <name evidence="5" type="ORF">CP965_06770</name>
</gene>
<dbReference type="PANTHER" id="PTHR36984">
    <property type="entry name" value="CRISPR-ASSOCIATED ENDORIBONUCLEASE CAS6 1"/>
    <property type="match status" value="1"/>
</dbReference>
<evidence type="ECO:0000256" key="1">
    <source>
        <dbReference type="ARBA" id="ARBA00005937"/>
    </source>
</evidence>
<dbReference type="GO" id="GO:0003723">
    <property type="term" value="F:RNA binding"/>
    <property type="evidence" value="ECO:0007669"/>
    <property type="project" value="UniProtKB-KW"/>
</dbReference>
<dbReference type="NCBIfam" id="TIGR01877">
    <property type="entry name" value="cas_cas6"/>
    <property type="match status" value="1"/>
</dbReference>
<feature type="domain" description="CRISPR associated protein Cas6 C-terminal" evidence="4">
    <location>
        <begin position="118"/>
        <end position="237"/>
    </location>
</feature>
<dbReference type="Gene3D" id="3.30.70.1900">
    <property type="match status" value="1"/>
</dbReference>
<dbReference type="GO" id="GO:0051607">
    <property type="term" value="P:defense response to virus"/>
    <property type="evidence" value="ECO:0007669"/>
    <property type="project" value="UniProtKB-KW"/>
</dbReference>